<name>A0ABW9GW96_9GAMM</name>
<dbReference type="RefSeq" id="WP_042001975.1">
    <property type="nucleotide sequence ID" value="NZ_CDBT01000063.1"/>
</dbReference>
<feature type="transmembrane region" description="Helical" evidence="1">
    <location>
        <begin position="33"/>
        <end position="61"/>
    </location>
</feature>
<keyword evidence="1" id="KW-0812">Transmembrane</keyword>
<comment type="caution">
    <text evidence="2">The sequence shown here is derived from an EMBL/GenBank/DDBJ whole genome shotgun (WGS) entry which is preliminary data.</text>
</comment>
<dbReference type="NCBIfam" id="TIGR02975">
    <property type="entry name" value="phageshock_pspG"/>
    <property type="match status" value="1"/>
</dbReference>
<proteinExistence type="predicted"/>
<gene>
    <name evidence="2" type="primary">pspG</name>
    <name evidence="2" type="ORF">ACEUDJ_13685</name>
</gene>
<dbReference type="Proteomes" id="UP001630969">
    <property type="component" value="Unassembled WGS sequence"/>
</dbReference>
<evidence type="ECO:0000256" key="1">
    <source>
        <dbReference type="SAM" id="Phobius"/>
    </source>
</evidence>
<evidence type="ECO:0000313" key="2">
    <source>
        <dbReference type="EMBL" id="MFM4893916.1"/>
    </source>
</evidence>
<dbReference type="Pfam" id="PF09583">
    <property type="entry name" value="Phageshock_PspG"/>
    <property type="match status" value="1"/>
</dbReference>
<dbReference type="GeneID" id="97221070"/>
<keyword evidence="3" id="KW-1185">Reference proteome</keyword>
<accession>A0ABW9GW96</accession>
<organism evidence="2 3">
    <name type="scientific">Aeromonas bivalvium</name>
    <dbReference type="NCBI Taxonomy" id="440079"/>
    <lineage>
        <taxon>Bacteria</taxon>
        <taxon>Pseudomonadati</taxon>
        <taxon>Pseudomonadota</taxon>
        <taxon>Gammaproteobacteria</taxon>
        <taxon>Aeromonadales</taxon>
        <taxon>Aeromonadaceae</taxon>
        <taxon>Aeromonas</taxon>
    </lineage>
</organism>
<reference evidence="2 3" key="1">
    <citation type="submission" date="2024-09" db="EMBL/GenBank/DDBJ databases">
        <title>Aeromonas strains Genome sequencing and assembly.</title>
        <authorList>
            <person name="Hu X."/>
            <person name="Tang B."/>
        </authorList>
    </citation>
    <scope>NUCLEOTIDE SEQUENCE [LARGE SCALE GENOMIC DNA]</scope>
    <source>
        <strain evidence="2 3">NB23SCDHY001</strain>
    </source>
</reference>
<protein>
    <submittedName>
        <fullName evidence="2">Envelope stress response protein PspG</fullName>
    </submittedName>
</protein>
<keyword evidence="1" id="KW-0472">Membrane</keyword>
<sequence length="71" mass="7774">MLECLVLLAVLIVMAMAGFTVLAMVVVSGVFMLFGALAGMIGLVFKLAPWLVLGLVIYWLLGNRRRSQGYR</sequence>
<evidence type="ECO:0000313" key="3">
    <source>
        <dbReference type="Proteomes" id="UP001630969"/>
    </source>
</evidence>
<dbReference type="InterPro" id="IPR014318">
    <property type="entry name" value="Phageshock_PspG"/>
</dbReference>
<keyword evidence="1" id="KW-1133">Transmembrane helix</keyword>
<dbReference type="EMBL" id="JBGXBU010000005">
    <property type="protein sequence ID" value="MFM4893916.1"/>
    <property type="molecule type" value="Genomic_DNA"/>
</dbReference>